<sequence length="831" mass="94199">MADADIEQLLTFQEYFRSEKIGSAAKHIVESIINLLNKNYQVPETQKSAADLLSNIQKRLIHLCQKAKSSIETVDGENESQDIVDLRQAIKALENHGNNYLHTGQEFTSSPNNAYKKEAAIVSARELLKALIKLLMCGNICDLSKVIQKAQMTDDALGVLADSRNVQQISDRYSTFTLHVDELTETTKRLIKDLKSGTDKEDMRAIMSATIRGNQVALYSAISTYIEHPESKNARVLRDTVYTDITDGLKGIIGILDEEEWAYNSIGFSHLGYISDLMANMENLQNSAYMKKSMYRQNRDRQAFEEKVEEIVRDCGQIADLSLTRKDRKSNIVTECNGLRQTMQCLLQEYENRETGRDHMEDIDDCFVKIMMNLKDLKRQLRRAVIDHVSDVLIDKHAPLLRLTNAASEGNQRETQKSALEFETYDQNLRNVAELACQLSTDVEGIKSVRYLAQQLEKTSNEVLFAAHILAEFPDCKKSKENMFLFKNNWIRNCDLLTSAIDNLMDVNDFLAVTEKHLESDCVELLLGYRKPNYGAFKSSSNKIKGRCHRIEEVVNEYLESLSPSSNSDAIKDAISILRNETLPNFDEMINNYNEEDNSLDENDLISSYETIFKDIKDIRTAVLKSRNFDEVDSDNEYDEDAMTTTGHESKSQISDGENLSRAIKKMPLDERKKIEGQMAVFSIVRKNFVEEICKWDENGNDIIIIAKQMCKIMTDMTAFTRNGGPYKKTSDIILAAQEISSLGKRLRELAQMISDESVESFTKKDLTGYISSIDMLCTQLLITSRVKANVEQTGGDFKVINLDSVISLIQNGKNLLDVVVSTVKSARPNC</sequence>
<name>A0AC35TM20_9BILA</name>
<protein>
    <submittedName>
        <fullName evidence="2">Catenin alpha</fullName>
    </submittedName>
</protein>
<dbReference type="Proteomes" id="UP000095286">
    <property type="component" value="Unplaced"/>
</dbReference>
<proteinExistence type="predicted"/>
<organism evidence="1 2">
    <name type="scientific">Rhabditophanes sp. KR3021</name>
    <dbReference type="NCBI Taxonomy" id="114890"/>
    <lineage>
        <taxon>Eukaryota</taxon>
        <taxon>Metazoa</taxon>
        <taxon>Ecdysozoa</taxon>
        <taxon>Nematoda</taxon>
        <taxon>Chromadorea</taxon>
        <taxon>Rhabditida</taxon>
        <taxon>Tylenchina</taxon>
        <taxon>Panagrolaimomorpha</taxon>
        <taxon>Strongyloidoidea</taxon>
        <taxon>Alloionematidae</taxon>
        <taxon>Rhabditophanes</taxon>
    </lineage>
</organism>
<accession>A0AC35TM20</accession>
<evidence type="ECO:0000313" key="1">
    <source>
        <dbReference type="Proteomes" id="UP000095286"/>
    </source>
</evidence>
<dbReference type="WBParaSite" id="RSKR_0000223800.1">
    <property type="protein sequence ID" value="RSKR_0000223800.1"/>
    <property type="gene ID" value="RSKR_0000223800"/>
</dbReference>
<evidence type="ECO:0000313" key="2">
    <source>
        <dbReference type="WBParaSite" id="RSKR_0000223800.1"/>
    </source>
</evidence>
<reference evidence="2" key="1">
    <citation type="submission" date="2016-11" db="UniProtKB">
        <authorList>
            <consortium name="WormBaseParasite"/>
        </authorList>
    </citation>
    <scope>IDENTIFICATION</scope>
    <source>
        <strain evidence="2">KR3021</strain>
    </source>
</reference>